<gene>
    <name evidence="1" type="ORF">SISSUDRAFT_1054576</name>
</gene>
<dbReference type="Proteomes" id="UP000076798">
    <property type="component" value="Unassembled WGS sequence"/>
</dbReference>
<reference evidence="1 2" key="1">
    <citation type="journal article" date="2016" name="Mol. Biol. Evol.">
        <title>Comparative Genomics of Early-Diverging Mushroom-Forming Fungi Provides Insights into the Origins of Lignocellulose Decay Capabilities.</title>
        <authorList>
            <person name="Nagy L.G."/>
            <person name="Riley R."/>
            <person name="Tritt A."/>
            <person name="Adam C."/>
            <person name="Daum C."/>
            <person name="Floudas D."/>
            <person name="Sun H."/>
            <person name="Yadav J.S."/>
            <person name="Pangilinan J."/>
            <person name="Larsson K.H."/>
            <person name="Matsuura K."/>
            <person name="Barry K."/>
            <person name="Labutti K."/>
            <person name="Kuo R."/>
            <person name="Ohm R.A."/>
            <person name="Bhattacharya S.S."/>
            <person name="Shirouzu T."/>
            <person name="Yoshinaga Y."/>
            <person name="Martin F.M."/>
            <person name="Grigoriev I.V."/>
            <person name="Hibbett D.S."/>
        </authorList>
    </citation>
    <scope>NUCLEOTIDE SEQUENCE [LARGE SCALE GENOMIC DNA]</scope>
    <source>
        <strain evidence="1 2">HHB10207 ss-3</strain>
    </source>
</reference>
<organism evidence="1 2">
    <name type="scientific">Sistotremastrum suecicum HHB10207 ss-3</name>
    <dbReference type="NCBI Taxonomy" id="1314776"/>
    <lineage>
        <taxon>Eukaryota</taxon>
        <taxon>Fungi</taxon>
        <taxon>Dikarya</taxon>
        <taxon>Basidiomycota</taxon>
        <taxon>Agaricomycotina</taxon>
        <taxon>Agaricomycetes</taxon>
        <taxon>Sistotremastrales</taxon>
        <taxon>Sistotremastraceae</taxon>
        <taxon>Sistotremastrum</taxon>
    </lineage>
</organism>
<evidence type="ECO:0000313" key="1">
    <source>
        <dbReference type="EMBL" id="KZT33178.1"/>
    </source>
</evidence>
<dbReference type="AlphaFoldDB" id="A0A165YF80"/>
<dbReference type="EMBL" id="KV428260">
    <property type="protein sequence ID" value="KZT33178.1"/>
    <property type="molecule type" value="Genomic_DNA"/>
</dbReference>
<keyword evidence="2" id="KW-1185">Reference proteome</keyword>
<accession>A0A165YF80</accession>
<sequence>MSVNTNFVSNIHVVPEPSISEKGSFWPSRDAIGSLGLDGISPPTDVTFHGVYFPIPTTVEPRKDRKLRLEQEMARSYQGFLEVPHVPAELTADDVALADSGSEDFAVCSCVCFQFPPKSGLVFILEEY</sequence>
<name>A0A165YF80_9AGAM</name>
<evidence type="ECO:0000313" key="2">
    <source>
        <dbReference type="Proteomes" id="UP000076798"/>
    </source>
</evidence>
<protein>
    <submittedName>
        <fullName evidence="1">Uncharacterized protein</fullName>
    </submittedName>
</protein>
<proteinExistence type="predicted"/>